<evidence type="ECO:0000256" key="6">
    <source>
        <dbReference type="ARBA" id="ARBA00022691"/>
    </source>
</evidence>
<evidence type="ECO:0000256" key="2">
    <source>
        <dbReference type="ARBA" id="ARBA00005879"/>
    </source>
</evidence>
<dbReference type="PIRSF" id="PIRSF036427">
    <property type="entry name" value="Precrrn-2_mtase"/>
    <property type="match status" value="1"/>
</dbReference>
<dbReference type="UniPathway" id="UPA00148"/>
<evidence type="ECO:0000259" key="8">
    <source>
        <dbReference type="Pfam" id="PF00590"/>
    </source>
</evidence>
<comment type="caution">
    <text evidence="9">The sequence shown here is derived from an EMBL/GenBank/DDBJ whole genome shotgun (WGS) entry which is preliminary data.</text>
</comment>
<evidence type="ECO:0000256" key="7">
    <source>
        <dbReference type="PIRNR" id="PIRNR036427"/>
    </source>
</evidence>
<dbReference type="Gene3D" id="3.40.1010.10">
    <property type="entry name" value="Cobalt-precorrin-4 Transmethylase, Domain 1"/>
    <property type="match status" value="1"/>
</dbReference>
<evidence type="ECO:0000313" key="9">
    <source>
        <dbReference type="EMBL" id="HHY25955.1"/>
    </source>
</evidence>
<sequence>MKKDRNEDTNIVSNQISEKAKFYGIGVGPGDPKLITLRAVEILQAIQVVAIPKSKMERESVAWEIAKSHCPSGVSILELEMPMTADESILQAAWHTAAEKIKEELCQGHSVAFLTLGDPSLYSTYSYLLAILRDQLEPDQIETIPGITAMAAAAARVNWPLATGDEPLVVLPGIEGLEEYEQYPNLVLMKVSRNLPDVLNHIQRTGSQAVLATRVGQAGEEIRLLGPEDVLEKVDYLSLVLCKKPQS</sequence>
<dbReference type="InterPro" id="IPR012382">
    <property type="entry name" value="CobI/CbiL"/>
</dbReference>
<organism evidence="9 10">
    <name type="scientific">Desulfitobacterium dehalogenans</name>
    <dbReference type="NCBI Taxonomy" id="36854"/>
    <lineage>
        <taxon>Bacteria</taxon>
        <taxon>Bacillati</taxon>
        <taxon>Bacillota</taxon>
        <taxon>Clostridia</taxon>
        <taxon>Eubacteriales</taxon>
        <taxon>Desulfitobacteriaceae</taxon>
        <taxon>Desulfitobacterium</taxon>
    </lineage>
</organism>
<dbReference type="GO" id="GO:0032259">
    <property type="term" value="P:methylation"/>
    <property type="evidence" value="ECO:0007669"/>
    <property type="project" value="UniProtKB-KW"/>
</dbReference>
<gene>
    <name evidence="9" type="primary">cobI</name>
    <name evidence="9" type="ORF">GX523_04235</name>
</gene>
<dbReference type="AlphaFoldDB" id="A0A7C7D4F0"/>
<dbReference type="InterPro" id="IPR014777">
    <property type="entry name" value="4pyrrole_Mease_sub1"/>
</dbReference>
<dbReference type="Pfam" id="PF00590">
    <property type="entry name" value="TP_methylase"/>
    <property type="match status" value="1"/>
</dbReference>
<dbReference type="EMBL" id="DUTF01000096">
    <property type="protein sequence ID" value="HHY25955.1"/>
    <property type="molecule type" value="Genomic_DNA"/>
</dbReference>
<comment type="pathway">
    <text evidence="1">Cofactor biosynthesis; adenosylcobalamin biosynthesis.</text>
</comment>
<dbReference type="InterPro" id="IPR006364">
    <property type="entry name" value="CobI/CbiL/CobIJ_dom"/>
</dbReference>
<proteinExistence type="inferred from homology"/>
<protein>
    <submittedName>
        <fullName evidence="9">Precorrin-2 C(20)-methyltransferase</fullName>
        <ecNumber evidence="9">2.1.1.130</ecNumber>
    </submittedName>
</protein>
<dbReference type="Gene3D" id="3.30.950.10">
    <property type="entry name" value="Methyltransferase, Cobalt-precorrin-4 Transmethylase, Domain 2"/>
    <property type="match status" value="1"/>
</dbReference>
<keyword evidence="6" id="KW-0949">S-adenosyl-L-methionine</keyword>
<accession>A0A7C7D4F0</accession>
<dbReference type="Proteomes" id="UP000553059">
    <property type="component" value="Unassembled WGS sequence"/>
</dbReference>
<dbReference type="PANTHER" id="PTHR43467:SF2">
    <property type="entry name" value="COBALT-PRECORRIN-2 C(20)-METHYLTRANSFERASE"/>
    <property type="match status" value="1"/>
</dbReference>
<dbReference type="InterPro" id="IPR000878">
    <property type="entry name" value="4pyrrol_Mease"/>
</dbReference>
<evidence type="ECO:0000256" key="4">
    <source>
        <dbReference type="ARBA" id="ARBA00022603"/>
    </source>
</evidence>
<feature type="domain" description="Tetrapyrrole methylase" evidence="8">
    <location>
        <begin position="21"/>
        <end position="223"/>
    </location>
</feature>
<dbReference type="SUPFAM" id="SSF53790">
    <property type="entry name" value="Tetrapyrrole methylase"/>
    <property type="match status" value="1"/>
</dbReference>
<dbReference type="GO" id="GO:0030788">
    <property type="term" value="F:precorrin-2 C20-methyltransferase activity"/>
    <property type="evidence" value="ECO:0007669"/>
    <property type="project" value="UniProtKB-EC"/>
</dbReference>
<reference evidence="9 10" key="1">
    <citation type="journal article" date="2020" name="Biotechnol. Biofuels">
        <title>New insights from the biogas microbiome by comprehensive genome-resolved metagenomics of nearly 1600 species originating from multiple anaerobic digesters.</title>
        <authorList>
            <person name="Campanaro S."/>
            <person name="Treu L."/>
            <person name="Rodriguez-R L.M."/>
            <person name="Kovalovszki A."/>
            <person name="Ziels R.M."/>
            <person name="Maus I."/>
            <person name="Zhu X."/>
            <person name="Kougias P.G."/>
            <person name="Basile A."/>
            <person name="Luo G."/>
            <person name="Schluter A."/>
            <person name="Konstantinidis K.T."/>
            <person name="Angelidaki I."/>
        </authorList>
    </citation>
    <scope>NUCLEOTIDE SEQUENCE [LARGE SCALE GENOMIC DNA]</scope>
    <source>
        <strain evidence="9">AS05jafATM_4</strain>
    </source>
</reference>
<dbReference type="GO" id="GO:0009236">
    <property type="term" value="P:cobalamin biosynthetic process"/>
    <property type="evidence" value="ECO:0007669"/>
    <property type="project" value="UniProtKB-UniRule"/>
</dbReference>
<evidence type="ECO:0000313" key="10">
    <source>
        <dbReference type="Proteomes" id="UP000553059"/>
    </source>
</evidence>
<name>A0A7C7D4F0_9FIRM</name>
<keyword evidence="3" id="KW-0169">Cobalamin biosynthesis</keyword>
<evidence type="ECO:0000256" key="3">
    <source>
        <dbReference type="ARBA" id="ARBA00022573"/>
    </source>
</evidence>
<dbReference type="InterPro" id="IPR014776">
    <property type="entry name" value="4pyrrole_Mease_sub2"/>
</dbReference>
<evidence type="ECO:0000256" key="5">
    <source>
        <dbReference type="ARBA" id="ARBA00022679"/>
    </source>
</evidence>
<dbReference type="EC" id="2.1.1.130" evidence="9"/>
<keyword evidence="4 9" id="KW-0489">Methyltransferase</keyword>
<dbReference type="NCBIfam" id="TIGR01467">
    <property type="entry name" value="cobI_cbiL"/>
    <property type="match status" value="1"/>
</dbReference>
<dbReference type="PANTHER" id="PTHR43467">
    <property type="entry name" value="COBALT-PRECORRIN-2 C(20)-METHYLTRANSFERASE"/>
    <property type="match status" value="1"/>
</dbReference>
<dbReference type="InterPro" id="IPR035996">
    <property type="entry name" value="4pyrrol_Methylase_sf"/>
</dbReference>
<keyword evidence="5 9" id="KW-0808">Transferase</keyword>
<evidence type="ECO:0000256" key="1">
    <source>
        <dbReference type="ARBA" id="ARBA00004953"/>
    </source>
</evidence>
<comment type="similarity">
    <text evidence="2 7">Belongs to the precorrin methyltransferase family.</text>
</comment>
<dbReference type="CDD" id="cd11645">
    <property type="entry name" value="Precorrin_2_C20_MT"/>
    <property type="match status" value="1"/>
</dbReference>